<dbReference type="SUPFAM" id="SSF51905">
    <property type="entry name" value="FAD/NAD(P)-binding domain"/>
    <property type="match status" value="1"/>
</dbReference>
<accession>A0AAJ5X5A4</accession>
<name>A0AAJ5X5A4_9SPHN</name>
<evidence type="ECO:0000259" key="4">
    <source>
        <dbReference type="Pfam" id="PF07992"/>
    </source>
</evidence>
<dbReference type="AlphaFoldDB" id="A0AAJ5X5A4"/>
<evidence type="ECO:0000256" key="2">
    <source>
        <dbReference type="ARBA" id="ARBA00022630"/>
    </source>
</evidence>
<dbReference type="EMBL" id="CP119316">
    <property type="protein sequence ID" value="WEK45871.1"/>
    <property type="molecule type" value="Genomic_DNA"/>
</dbReference>
<keyword evidence="2" id="KW-0285">Flavoprotein</keyword>
<dbReference type="GO" id="GO:0016491">
    <property type="term" value="F:oxidoreductase activity"/>
    <property type="evidence" value="ECO:0007669"/>
    <property type="project" value="UniProtKB-KW"/>
</dbReference>
<evidence type="ECO:0000256" key="1">
    <source>
        <dbReference type="ARBA" id="ARBA00018719"/>
    </source>
</evidence>
<dbReference type="InterPro" id="IPR023753">
    <property type="entry name" value="FAD/NAD-binding_dom"/>
</dbReference>
<gene>
    <name evidence="5" type="ORF">P0Y56_12655</name>
</gene>
<keyword evidence="3" id="KW-0560">Oxidoreductase</keyword>
<evidence type="ECO:0000313" key="6">
    <source>
        <dbReference type="Proteomes" id="UP001218362"/>
    </source>
</evidence>
<sequence>MDGETQPVGGAEPVIRDCVVIGGGPAGLTAAIYLARFHLAVTVIDAGLSRARLIPFTRNHAGFPQGISGIDLLARMREQAVLHRTEMSDDTVLAVERDGEDFVVRTGRAAFGARAVLLATGVVNRRPAMLDDETHARAVAEGLLRYCPICDGYEVTDRRVGVLGTGQRGCDEALFLRSYTADVTLIAPGEEHELDAGQRARLADAGIVLADSCRRIALGDRQIEIGCGEETLRFDTLYPALGSDIRSQLARAVGAEVSGEGCLLVDSHQRTSVAGLYAAGDVVLGLDQISHAMGEGGVAATTIRNDLARKAPLRRGDAHGSPR</sequence>
<reference evidence="5" key="1">
    <citation type="submission" date="2023-03" db="EMBL/GenBank/DDBJ databases">
        <title>Andean soil-derived lignocellulolytic bacterial consortium as a source of novel taxa and putative plastic-active enzymes.</title>
        <authorList>
            <person name="Diaz-Garcia L."/>
            <person name="Chuvochina M."/>
            <person name="Feuerriegel G."/>
            <person name="Bunk B."/>
            <person name="Sproer C."/>
            <person name="Streit W.R."/>
            <person name="Rodriguez L.M."/>
            <person name="Overmann J."/>
            <person name="Jimenez D.J."/>
        </authorList>
    </citation>
    <scope>NUCLEOTIDE SEQUENCE</scope>
    <source>
        <strain evidence="5">MAG 26</strain>
    </source>
</reference>
<proteinExistence type="predicted"/>
<dbReference type="KEGG" id="acob:P0Y56_12655"/>
<feature type="domain" description="FAD/NAD(P)-binding" evidence="4">
    <location>
        <begin position="17"/>
        <end position="296"/>
    </location>
</feature>
<dbReference type="PANTHER" id="PTHR48105">
    <property type="entry name" value="THIOREDOXIN REDUCTASE 1-RELATED-RELATED"/>
    <property type="match status" value="1"/>
</dbReference>
<dbReference type="InterPro" id="IPR036188">
    <property type="entry name" value="FAD/NAD-bd_sf"/>
</dbReference>
<dbReference type="PRINTS" id="PR00368">
    <property type="entry name" value="FADPNR"/>
</dbReference>
<dbReference type="InterPro" id="IPR050097">
    <property type="entry name" value="Ferredoxin-NADP_redctase_2"/>
</dbReference>
<dbReference type="PRINTS" id="PR00469">
    <property type="entry name" value="PNDRDTASEII"/>
</dbReference>
<protein>
    <recommendedName>
        <fullName evidence="1">Thioredoxin reductase</fullName>
    </recommendedName>
</protein>
<evidence type="ECO:0000256" key="3">
    <source>
        <dbReference type="ARBA" id="ARBA00023002"/>
    </source>
</evidence>
<dbReference type="Proteomes" id="UP001218362">
    <property type="component" value="Chromosome"/>
</dbReference>
<organism evidence="5 6">
    <name type="scientific">Candidatus Andeanibacterium colombiense</name>
    <dbReference type="NCBI Taxonomy" id="3121345"/>
    <lineage>
        <taxon>Bacteria</taxon>
        <taxon>Pseudomonadati</taxon>
        <taxon>Pseudomonadota</taxon>
        <taxon>Alphaproteobacteria</taxon>
        <taxon>Sphingomonadales</taxon>
        <taxon>Sphingomonadaceae</taxon>
        <taxon>Candidatus Andeanibacterium</taxon>
    </lineage>
</organism>
<dbReference type="Pfam" id="PF07992">
    <property type="entry name" value="Pyr_redox_2"/>
    <property type="match status" value="1"/>
</dbReference>
<dbReference type="Gene3D" id="3.50.50.60">
    <property type="entry name" value="FAD/NAD(P)-binding domain"/>
    <property type="match status" value="2"/>
</dbReference>
<evidence type="ECO:0000313" key="5">
    <source>
        <dbReference type="EMBL" id="WEK45871.1"/>
    </source>
</evidence>